<dbReference type="PROSITE" id="PS50045">
    <property type="entry name" value="SIGMA54_INTERACT_4"/>
    <property type="match status" value="1"/>
</dbReference>
<dbReference type="InterPro" id="IPR002078">
    <property type="entry name" value="Sigma_54_int"/>
</dbReference>
<dbReference type="SMART" id="SM00382">
    <property type="entry name" value="AAA"/>
    <property type="match status" value="1"/>
</dbReference>
<name>A0ABM6Y4G0_9PROT</name>
<proteinExistence type="predicted"/>
<dbReference type="EMBL" id="CP031555">
    <property type="protein sequence ID" value="AXO16125.1"/>
    <property type="molecule type" value="Genomic_DNA"/>
</dbReference>
<evidence type="ECO:0000313" key="4">
    <source>
        <dbReference type="EMBL" id="AXO16125.1"/>
    </source>
</evidence>
<dbReference type="Gene3D" id="3.40.50.300">
    <property type="entry name" value="P-loop containing nucleotide triphosphate hydrolases"/>
    <property type="match status" value="1"/>
</dbReference>
<dbReference type="InterPro" id="IPR027417">
    <property type="entry name" value="P-loop_NTPase"/>
</dbReference>
<dbReference type="SUPFAM" id="SSF52540">
    <property type="entry name" value="P-loop containing nucleoside triphosphate hydrolases"/>
    <property type="match status" value="1"/>
</dbReference>
<evidence type="ECO:0000256" key="2">
    <source>
        <dbReference type="ARBA" id="ARBA00022840"/>
    </source>
</evidence>
<dbReference type="Proteomes" id="UP000256971">
    <property type="component" value="Chromosome"/>
</dbReference>
<evidence type="ECO:0000313" key="5">
    <source>
        <dbReference type="Proteomes" id="UP000256971"/>
    </source>
</evidence>
<keyword evidence="5" id="KW-1185">Reference proteome</keyword>
<evidence type="ECO:0000259" key="3">
    <source>
        <dbReference type="PROSITE" id="PS50045"/>
    </source>
</evidence>
<dbReference type="Pfam" id="PF00158">
    <property type="entry name" value="Sigma54_activat"/>
    <property type="match status" value="1"/>
</dbReference>
<dbReference type="PROSITE" id="PS00675">
    <property type="entry name" value="SIGMA54_INTERACT_1"/>
    <property type="match status" value="1"/>
</dbReference>
<dbReference type="InterPro" id="IPR025662">
    <property type="entry name" value="Sigma_54_int_dom_ATP-bd_1"/>
</dbReference>
<reference evidence="4 5" key="1">
    <citation type="submission" date="2018-08" db="EMBL/GenBank/DDBJ databases">
        <title>Complete genome sequence of type strain Thalassospira indica MCCC 1A01103T, isolated from isolated from deep seawater of the Indian Ocean.</title>
        <authorList>
            <person name="Liu Y."/>
        </authorList>
    </citation>
    <scope>NUCLEOTIDE SEQUENCE [LARGE SCALE GENOMIC DNA]</scope>
    <source>
        <strain evidence="4 5">PB8BT</strain>
    </source>
</reference>
<dbReference type="CDD" id="cd00009">
    <property type="entry name" value="AAA"/>
    <property type="match status" value="1"/>
</dbReference>
<protein>
    <submittedName>
        <fullName evidence="4">Sigma-54 factor interaction domain-containing protein</fullName>
    </submittedName>
</protein>
<organism evidence="4 5">
    <name type="scientific">Thalassospira indica</name>
    <dbReference type="NCBI Taxonomy" id="1891279"/>
    <lineage>
        <taxon>Bacteria</taxon>
        <taxon>Pseudomonadati</taxon>
        <taxon>Pseudomonadota</taxon>
        <taxon>Alphaproteobacteria</taxon>
        <taxon>Rhodospirillales</taxon>
        <taxon>Thalassospiraceae</taxon>
        <taxon>Thalassospira</taxon>
    </lineage>
</organism>
<sequence length="323" mass="35430">MADVLVSWIGTADIRGGSDEVIDGPLASVLRHQDFSYAYLLHNQPLDEVRNYLHRLKESFRTEFVSVQAELQSPIHFADIYKVLDATLSDIVEKHPRSPIYIQLTSGTPAMTSVSILTGKTKYRVRFLQSSLQQGVQVVELPFDIAADFLPSVADALDDRLTSLIACEAPSTAAFDHIITQDPQMERLKERAAILAMREVPVLIHGETGTGKELFARAIHNTSPRSKQPFLSLNCGAIPSELIDSTLFGHSKGAFTGATTSKPGVFDQADGGTLFLDEFGELPLEAQVRLLRVLQDGSFTPVGSTEERIVDVRIIVATNRNLG</sequence>
<gene>
    <name evidence="4" type="ORF">DY252_19245</name>
</gene>
<evidence type="ECO:0000256" key="1">
    <source>
        <dbReference type="ARBA" id="ARBA00022741"/>
    </source>
</evidence>
<keyword evidence="1" id="KW-0547">Nucleotide-binding</keyword>
<feature type="domain" description="Sigma-54 factor interaction" evidence="3">
    <location>
        <begin position="178"/>
        <end position="323"/>
    </location>
</feature>
<keyword evidence="2" id="KW-0067">ATP-binding</keyword>
<accession>A0ABM6Y4G0</accession>
<dbReference type="InterPro" id="IPR003593">
    <property type="entry name" value="AAA+_ATPase"/>
</dbReference>
<dbReference type="PANTHER" id="PTHR32071">
    <property type="entry name" value="TRANSCRIPTIONAL REGULATORY PROTEIN"/>
    <property type="match status" value="1"/>
</dbReference>